<evidence type="ECO:0000256" key="9">
    <source>
        <dbReference type="SAM" id="MobiDB-lite"/>
    </source>
</evidence>
<feature type="transmembrane region" description="Helical" evidence="10">
    <location>
        <begin position="550"/>
        <end position="573"/>
    </location>
</feature>
<evidence type="ECO:0000256" key="7">
    <source>
        <dbReference type="ARBA" id="ARBA00022989"/>
    </source>
</evidence>
<evidence type="ECO:0000256" key="1">
    <source>
        <dbReference type="ARBA" id="ARBA00004141"/>
    </source>
</evidence>
<evidence type="ECO:0000256" key="2">
    <source>
        <dbReference type="ARBA" id="ARBA00008807"/>
    </source>
</evidence>
<evidence type="ECO:0000313" key="11">
    <source>
        <dbReference type="EMBL" id="KAG5648243.1"/>
    </source>
</evidence>
<dbReference type="PANTHER" id="PTHR22601">
    <property type="entry name" value="ISP4 LIKE PROTEIN"/>
    <property type="match status" value="1"/>
</dbReference>
<feature type="transmembrane region" description="Helical" evidence="10">
    <location>
        <begin position="260"/>
        <end position="278"/>
    </location>
</feature>
<dbReference type="GO" id="GO:0016020">
    <property type="term" value="C:membrane"/>
    <property type="evidence" value="ECO:0007669"/>
    <property type="project" value="UniProtKB-SubCell"/>
</dbReference>
<reference evidence="11" key="1">
    <citation type="submission" date="2020-07" db="EMBL/GenBank/DDBJ databases">
        <authorList>
            <person name="Nieuwenhuis M."/>
            <person name="Van De Peppel L.J.J."/>
        </authorList>
    </citation>
    <scope>NUCLEOTIDE SEQUENCE</scope>
    <source>
        <strain evidence="11">AP01</strain>
        <tissue evidence="11">Mycelium</tissue>
    </source>
</reference>
<keyword evidence="5" id="KW-0571">Peptide transport</keyword>
<feature type="compositionally biased region" description="Basic and acidic residues" evidence="9">
    <location>
        <begin position="88"/>
        <end position="120"/>
    </location>
</feature>
<dbReference type="InterPro" id="IPR004813">
    <property type="entry name" value="OPT"/>
</dbReference>
<feature type="transmembrane region" description="Helical" evidence="10">
    <location>
        <begin position="751"/>
        <end position="767"/>
    </location>
</feature>
<feature type="transmembrane region" description="Helical" evidence="10">
    <location>
        <begin position="363"/>
        <end position="386"/>
    </location>
</feature>
<keyword evidence="7 10" id="KW-1133">Transmembrane helix</keyword>
<feature type="region of interest" description="Disordered" evidence="9">
    <location>
        <begin position="79"/>
        <end position="129"/>
    </location>
</feature>
<evidence type="ECO:0000256" key="4">
    <source>
        <dbReference type="ARBA" id="ARBA00022692"/>
    </source>
</evidence>
<protein>
    <recommendedName>
        <fullName evidence="13">OPT oligopeptide transporter</fullName>
    </recommendedName>
</protein>
<comment type="caution">
    <text evidence="11">The sequence shown here is derived from an EMBL/GenBank/DDBJ whole genome shotgun (WGS) entry which is preliminary data.</text>
</comment>
<evidence type="ECO:0000256" key="6">
    <source>
        <dbReference type="ARBA" id="ARBA00022927"/>
    </source>
</evidence>
<evidence type="ECO:0008006" key="13">
    <source>
        <dbReference type="Google" id="ProtNLM"/>
    </source>
</evidence>
<accession>A0A9P7GGM0</accession>
<feature type="transmembrane region" description="Helical" evidence="10">
    <location>
        <begin position="284"/>
        <end position="303"/>
    </location>
</feature>
<dbReference type="GO" id="GO:0015031">
    <property type="term" value="P:protein transport"/>
    <property type="evidence" value="ECO:0007669"/>
    <property type="project" value="UniProtKB-KW"/>
</dbReference>
<feature type="transmembrane region" description="Helical" evidence="10">
    <location>
        <begin position="471"/>
        <end position="492"/>
    </location>
</feature>
<feature type="transmembrane region" description="Helical" evidence="10">
    <location>
        <begin position="398"/>
        <end position="417"/>
    </location>
</feature>
<evidence type="ECO:0000256" key="5">
    <source>
        <dbReference type="ARBA" id="ARBA00022856"/>
    </source>
</evidence>
<comment type="subcellular location">
    <subcellularLocation>
        <location evidence="1">Membrane</location>
        <topology evidence="1">Multi-pass membrane protein</topology>
    </subcellularLocation>
</comment>
<dbReference type="AlphaFoldDB" id="A0A9P7GGM0"/>
<dbReference type="NCBIfam" id="TIGR00728">
    <property type="entry name" value="OPT_sfam"/>
    <property type="match status" value="1"/>
</dbReference>
<feature type="transmembrane region" description="Helical" evidence="10">
    <location>
        <begin position="779"/>
        <end position="801"/>
    </location>
</feature>
<evidence type="ECO:0000256" key="8">
    <source>
        <dbReference type="ARBA" id="ARBA00023136"/>
    </source>
</evidence>
<dbReference type="GO" id="GO:0035673">
    <property type="term" value="F:oligopeptide transmembrane transporter activity"/>
    <property type="evidence" value="ECO:0007669"/>
    <property type="project" value="InterPro"/>
</dbReference>
<dbReference type="NCBIfam" id="TIGR00727">
    <property type="entry name" value="ISP4_OPT"/>
    <property type="match status" value="1"/>
</dbReference>
<feature type="transmembrane region" description="Helical" evidence="10">
    <location>
        <begin position="632"/>
        <end position="652"/>
    </location>
</feature>
<keyword evidence="8 10" id="KW-0472">Membrane</keyword>
<gene>
    <name evidence="11" type="ORF">DXG03_006201</name>
</gene>
<feature type="transmembrane region" description="Helical" evidence="10">
    <location>
        <begin position="180"/>
        <end position="200"/>
    </location>
</feature>
<keyword evidence="12" id="KW-1185">Reference proteome</keyword>
<dbReference type="InterPro" id="IPR004648">
    <property type="entry name" value="Oligpept_transpt"/>
</dbReference>
<feature type="transmembrane region" description="Helical" evidence="10">
    <location>
        <begin position="523"/>
        <end position="544"/>
    </location>
</feature>
<keyword evidence="3" id="KW-0813">Transport</keyword>
<reference evidence="11" key="2">
    <citation type="submission" date="2021-10" db="EMBL/GenBank/DDBJ databases">
        <title>Phylogenomics reveals ancestral predisposition of the termite-cultivated fungus Termitomyces towards a domesticated lifestyle.</title>
        <authorList>
            <person name="Auxier B."/>
            <person name="Grum-Grzhimaylo A."/>
            <person name="Cardenas M.E."/>
            <person name="Lodge J.D."/>
            <person name="Laessoe T."/>
            <person name="Pedersen O."/>
            <person name="Smith M.E."/>
            <person name="Kuyper T.W."/>
            <person name="Franco-Molano E.A."/>
            <person name="Baroni T.J."/>
            <person name="Aanen D.K."/>
        </authorList>
    </citation>
    <scope>NUCLEOTIDE SEQUENCE</scope>
    <source>
        <strain evidence="11">AP01</strain>
        <tissue evidence="11">Mycelium</tissue>
    </source>
</reference>
<evidence type="ECO:0000256" key="10">
    <source>
        <dbReference type="SAM" id="Phobius"/>
    </source>
</evidence>
<organism evidence="11 12">
    <name type="scientific">Asterophora parasitica</name>
    <dbReference type="NCBI Taxonomy" id="117018"/>
    <lineage>
        <taxon>Eukaryota</taxon>
        <taxon>Fungi</taxon>
        <taxon>Dikarya</taxon>
        <taxon>Basidiomycota</taxon>
        <taxon>Agaricomycotina</taxon>
        <taxon>Agaricomycetes</taxon>
        <taxon>Agaricomycetidae</taxon>
        <taxon>Agaricales</taxon>
        <taxon>Tricholomatineae</taxon>
        <taxon>Lyophyllaceae</taxon>
        <taxon>Asterophora</taxon>
    </lineage>
</organism>
<evidence type="ECO:0000313" key="12">
    <source>
        <dbReference type="Proteomes" id="UP000775547"/>
    </source>
</evidence>
<sequence>MLLIRAPEAIPFLHPSLPPAAVPHPTLHQQALAMEDTNAYTTGTTEHVSIPTYRPRQVPDVPEDVDFVMEHLNDPNLDLKKKQSARSFGDHKSKEAKLDQSEDGESRYDSDRYSTSRAESRNSTTIDFDDESPYPEVRAAVASVDDPLMPVNTFRMWFLGLFFTIAVVGTNQLFSLRYPSVFVTGIVAQLLALPLGKAFASILPTTRFNTFGYVWSFNPGPFSIKEHVCITVMANVVMNGAYATDIIIAQKIFYGQQVSYGYQILLVLSTQIIGFSFAGALRQFVVWPASMIWPGALVNSALFNTLHRNFGKSEGGHMSRERFFLVALVCSFVWFWVPGYLFTALSVFNWVCWIAPNNVVVNTLFGTSTGLGMGILTFDWSMIAYIGSPLVTPWWSEANTVAAFVVVFWIIAPILYFTNAWDSAYLPISSYFSFDNTGSRYNSRAIVTPEGLFDQEAYAAYSPLLMSTTLALAYGVAFAAFAAIFVHTFLWFRRDIVRRFRSSLKDERDVHSRLMLNYPEVPIWWFGATFIACFVVLLVTVSVYPTQLPAWAALVAVIISALLSLPVSMLQAITNQQVPTQVMYELICGYMLPGRPIANMIFKVIGYIGTNQATTFSGDMKLGHYMKIPPRVMFSVQFVAAIVSCFVCIFVQDWMLNNIEDICTRTQKDGFMCPSSNTFATASLIWGGIGPARLFGPGSPYSGLLYFFLVGALAPIPLYLLARRYPLSFWRYINIPVCFAGLGALPPANGINYASWGIVGFIFNFFIRRYHFRWWMRYNYILSAALDAGVVIALIVIFFAIQYPTGIEIEWWGNTVWIETADTMGIPFRELAEDATIGPKVWS</sequence>
<evidence type="ECO:0000256" key="3">
    <source>
        <dbReference type="ARBA" id="ARBA00022448"/>
    </source>
</evidence>
<keyword evidence="6" id="KW-0653">Protein transport</keyword>
<dbReference type="OrthoDB" id="9986677at2759"/>
<dbReference type="Proteomes" id="UP000775547">
    <property type="component" value="Unassembled WGS sequence"/>
</dbReference>
<proteinExistence type="inferred from homology"/>
<dbReference type="EMBL" id="JABCKV010000004">
    <property type="protein sequence ID" value="KAG5648243.1"/>
    <property type="molecule type" value="Genomic_DNA"/>
</dbReference>
<feature type="transmembrane region" description="Helical" evidence="10">
    <location>
        <begin position="156"/>
        <end position="174"/>
    </location>
</feature>
<keyword evidence="4 10" id="KW-0812">Transmembrane</keyword>
<dbReference type="Pfam" id="PF03169">
    <property type="entry name" value="OPT"/>
    <property type="match status" value="1"/>
</dbReference>
<feature type="transmembrane region" description="Helical" evidence="10">
    <location>
        <begin position="323"/>
        <end position="351"/>
    </location>
</feature>
<comment type="similarity">
    <text evidence="2">Belongs to the oligopeptide OPT transporter family.</text>
</comment>
<name>A0A9P7GGM0_9AGAR</name>
<feature type="transmembrane region" description="Helical" evidence="10">
    <location>
        <begin position="729"/>
        <end position="745"/>
    </location>
</feature>
<feature type="transmembrane region" description="Helical" evidence="10">
    <location>
        <begin position="703"/>
        <end position="722"/>
    </location>
</feature>